<feature type="transmembrane region" description="Helical" evidence="2">
    <location>
        <begin position="268"/>
        <end position="285"/>
    </location>
</feature>
<gene>
    <name evidence="3" type="ORF">CEV33_4423</name>
</gene>
<organism evidence="3 4">
    <name type="scientific">Brucella grignonensis</name>
    <dbReference type="NCBI Taxonomy" id="94627"/>
    <lineage>
        <taxon>Bacteria</taxon>
        <taxon>Pseudomonadati</taxon>
        <taxon>Pseudomonadota</taxon>
        <taxon>Alphaproteobacteria</taxon>
        <taxon>Hyphomicrobiales</taxon>
        <taxon>Brucellaceae</taxon>
        <taxon>Brucella/Ochrobactrum group</taxon>
        <taxon>Brucella</taxon>
    </lineage>
</organism>
<dbReference type="EMBL" id="NNRL01000151">
    <property type="protein sequence ID" value="OYR16413.1"/>
    <property type="molecule type" value="Genomic_DNA"/>
</dbReference>
<feature type="transmembrane region" description="Helical" evidence="2">
    <location>
        <begin position="89"/>
        <end position="106"/>
    </location>
</feature>
<keyword evidence="4" id="KW-1185">Reference proteome</keyword>
<feature type="transmembrane region" description="Helical" evidence="2">
    <location>
        <begin position="205"/>
        <end position="223"/>
    </location>
</feature>
<dbReference type="AlphaFoldDB" id="A0A256FNK0"/>
<dbReference type="Proteomes" id="UP000216478">
    <property type="component" value="Unassembled WGS sequence"/>
</dbReference>
<feature type="compositionally biased region" description="Low complexity" evidence="1">
    <location>
        <begin position="9"/>
        <end position="24"/>
    </location>
</feature>
<evidence type="ECO:0000256" key="1">
    <source>
        <dbReference type="SAM" id="MobiDB-lite"/>
    </source>
</evidence>
<accession>A0A256FNK0</accession>
<feature type="transmembrane region" description="Helical" evidence="2">
    <location>
        <begin position="326"/>
        <end position="345"/>
    </location>
</feature>
<feature type="transmembrane region" description="Helical" evidence="2">
    <location>
        <begin position="173"/>
        <end position="193"/>
    </location>
</feature>
<dbReference type="RefSeq" id="WP_094539446.1">
    <property type="nucleotide sequence ID" value="NZ_JBHEER010000007.1"/>
</dbReference>
<dbReference type="Pfam" id="PF05940">
    <property type="entry name" value="NnrS"/>
    <property type="match status" value="1"/>
</dbReference>
<reference evidence="3 4" key="1">
    <citation type="submission" date="2017-07" db="EMBL/GenBank/DDBJ databases">
        <title>Phylogenetic study on the rhizospheric bacterium Ochrobactrum sp. A44.</title>
        <authorList>
            <person name="Krzyzanowska D.M."/>
            <person name="Ossowicki A."/>
            <person name="Rajewska M."/>
            <person name="Maciag T."/>
            <person name="Kaczynski Z."/>
            <person name="Czerwicka M."/>
            <person name="Jafra S."/>
        </authorList>
    </citation>
    <scope>NUCLEOTIDE SEQUENCE [LARGE SCALE GENOMIC DNA]</scope>
    <source>
        <strain evidence="3 4">OgA9a</strain>
    </source>
</reference>
<keyword evidence="2" id="KW-0472">Membrane</keyword>
<evidence type="ECO:0000313" key="4">
    <source>
        <dbReference type="Proteomes" id="UP000216478"/>
    </source>
</evidence>
<feature type="transmembrane region" description="Helical" evidence="2">
    <location>
        <begin position="297"/>
        <end position="320"/>
    </location>
</feature>
<keyword evidence="2" id="KW-1133">Transmembrane helix</keyword>
<protein>
    <submittedName>
        <fullName evidence="3">NnrS family protein</fullName>
    </submittedName>
</protein>
<feature type="transmembrane region" description="Helical" evidence="2">
    <location>
        <begin position="357"/>
        <end position="380"/>
    </location>
</feature>
<evidence type="ECO:0000313" key="3">
    <source>
        <dbReference type="EMBL" id="OYR16413.1"/>
    </source>
</evidence>
<proteinExistence type="predicted"/>
<name>A0A256FNK0_9HYPH</name>
<dbReference type="InterPro" id="IPR010266">
    <property type="entry name" value="NnrS"/>
</dbReference>
<feature type="region of interest" description="Disordered" evidence="1">
    <location>
        <begin position="1"/>
        <end position="28"/>
    </location>
</feature>
<feature type="transmembrane region" description="Helical" evidence="2">
    <location>
        <begin position="140"/>
        <end position="161"/>
    </location>
</feature>
<sequence length="422" mass="46092">MTIKEGLLATPTASTAQPAPTATSPERRGAIARGYKKTGPAIFSYGFRPFFLGGAIWAVMAMLLWILSLTFGLSVGGAYGALNWHAHEMVFGFSSAILAGFLLTAVPNWTGRLPVSGTPLALLFSVWLAGRLVFLVPDLVGLYVAIGIESLFLPLLLFIASREIIAGHQWKNLKVLIGVTIVMLANFCFHYLAITNGDIAAANRAGVSAYVLLVMLIGGRIIPSFTRNWLNRMGEKRFPVPFNRYDGLAILVGAIACVSWIAAPEHSLTAVIAIIAAVLHFVRLYRWRGWSVARDKLVLILHIAYLFVPVGFVAIALAALEQLNPFSALHVMTVGVIGCMMLAVMTRATRGHTGRELVASPLTQIAYLCLILSALLRPFAEMMPNFFHTFLAASALLWMLAFGLYVLEYAPMLMTKRRQRAE</sequence>
<feature type="transmembrane region" description="Helical" evidence="2">
    <location>
        <begin position="50"/>
        <end position="69"/>
    </location>
</feature>
<feature type="transmembrane region" description="Helical" evidence="2">
    <location>
        <begin position="244"/>
        <end position="262"/>
    </location>
</feature>
<feature type="transmembrane region" description="Helical" evidence="2">
    <location>
        <begin position="113"/>
        <end position="134"/>
    </location>
</feature>
<evidence type="ECO:0000256" key="2">
    <source>
        <dbReference type="SAM" id="Phobius"/>
    </source>
</evidence>
<comment type="caution">
    <text evidence="3">The sequence shown here is derived from an EMBL/GenBank/DDBJ whole genome shotgun (WGS) entry which is preliminary data.</text>
</comment>
<keyword evidence="2" id="KW-0812">Transmembrane</keyword>
<feature type="transmembrane region" description="Helical" evidence="2">
    <location>
        <begin position="386"/>
        <end position="407"/>
    </location>
</feature>
<dbReference type="OrthoDB" id="9770040at2"/>